<reference evidence="3 4" key="1">
    <citation type="journal article" date="2015" name="Int. J. Syst. Evol. Microbiol.">
        <title>Amycolatopsis rhabdoformis sp. nov., an actinomycete isolated from a tropical forest soil.</title>
        <authorList>
            <person name="Souza W.R."/>
            <person name="Silva R.E."/>
            <person name="Goodfellow M."/>
            <person name="Busarakam K."/>
            <person name="Figueiro F.S."/>
            <person name="Ferreira D."/>
            <person name="Rodrigues-Filho E."/>
            <person name="Moraes L.A.B."/>
            <person name="Zucchi T.D."/>
        </authorList>
    </citation>
    <scope>NUCLEOTIDE SEQUENCE [LARGE SCALE GENOMIC DNA]</scope>
    <source>
        <strain evidence="3 4">NCIMB 14900</strain>
    </source>
</reference>
<protein>
    <submittedName>
        <fullName evidence="3">Class I SAM-dependent methyltransferase</fullName>
    </submittedName>
</protein>
<evidence type="ECO:0000313" key="3">
    <source>
        <dbReference type="EMBL" id="WSE33048.1"/>
    </source>
</evidence>
<sequence length="265" mass="27815">MTDLDTHYATGLSRAAIEQALVAAGKDLDHLVPADLATLEDFHTMGRLATGALADLAAVTPGDTVLDAGSGIGGTARFLADRHGCRVSTVDLTAEYCDTARWLNGLVGLPAIDVRHGDVTELPFPDAAFTVVFSQHVQMNVADKHALYREARRVLAPGGRLALWDVTAGSAQALDYPLPWADEPAHSHLAAPGELREAVESAGFTVSHWADLTETAAGVMQAVQAQPPNPLGLHVFVPGFATKGAHLTQALADGRLRVVQAVAIA</sequence>
<dbReference type="EMBL" id="CP142149">
    <property type="protein sequence ID" value="WSE33048.1"/>
    <property type="molecule type" value="Genomic_DNA"/>
</dbReference>
<dbReference type="GO" id="GO:0008168">
    <property type="term" value="F:methyltransferase activity"/>
    <property type="evidence" value="ECO:0007669"/>
    <property type="project" value="UniProtKB-KW"/>
</dbReference>
<dbReference type="CDD" id="cd02440">
    <property type="entry name" value="AdoMet_MTases"/>
    <property type="match status" value="1"/>
</dbReference>
<dbReference type="Proteomes" id="UP001330812">
    <property type="component" value="Chromosome"/>
</dbReference>
<proteinExistence type="predicted"/>
<keyword evidence="4" id="KW-1185">Reference proteome</keyword>
<dbReference type="PANTHER" id="PTHR44068:SF11">
    <property type="entry name" value="GERANYL DIPHOSPHATE 2-C-METHYLTRANSFERASE"/>
    <property type="match status" value="1"/>
</dbReference>
<accession>A0ABZ1IHB4</accession>
<dbReference type="SUPFAM" id="SSF53335">
    <property type="entry name" value="S-adenosyl-L-methionine-dependent methyltransferases"/>
    <property type="match status" value="1"/>
</dbReference>
<evidence type="ECO:0000313" key="4">
    <source>
        <dbReference type="Proteomes" id="UP001330812"/>
    </source>
</evidence>
<keyword evidence="1" id="KW-0808">Transferase</keyword>
<dbReference type="InterPro" id="IPR013216">
    <property type="entry name" value="Methyltransf_11"/>
</dbReference>
<name>A0ABZ1IHB4_9PSEU</name>
<dbReference type="GO" id="GO:0032259">
    <property type="term" value="P:methylation"/>
    <property type="evidence" value="ECO:0007669"/>
    <property type="project" value="UniProtKB-KW"/>
</dbReference>
<dbReference type="InterPro" id="IPR050447">
    <property type="entry name" value="Erg6_SMT_methyltransf"/>
</dbReference>
<dbReference type="Pfam" id="PF08241">
    <property type="entry name" value="Methyltransf_11"/>
    <property type="match status" value="1"/>
</dbReference>
<dbReference type="Gene3D" id="3.40.50.150">
    <property type="entry name" value="Vaccinia Virus protein VP39"/>
    <property type="match status" value="1"/>
</dbReference>
<dbReference type="InterPro" id="IPR029063">
    <property type="entry name" value="SAM-dependent_MTases_sf"/>
</dbReference>
<dbReference type="RefSeq" id="WP_326835854.1">
    <property type="nucleotide sequence ID" value="NZ_CP142149.1"/>
</dbReference>
<gene>
    <name evidence="3" type="ORF">VSH64_13135</name>
</gene>
<dbReference type="PANTHER" id="PTHR44068">
    <property type="entry name" value="ZGC:194242"/>
    <property type="match status" value="1"/>
</dbReference>
<organism evidence="3 4">
    <name type="scientific">Amycolatopsis rhabdoformis</name>
    <dbReference type="NCBI Taxonomy" id="1448059"/>
    <lineage>
        <taxon>Bacteria</taxon>
        <taxon>Bacillati</taxon>
        <taxon>Actinomycetota</taxon>
        <taxon>Actinomycetes</taxon>
        <taxon>Pseudonocardiales</taxon>
        <taxon>Pseudonocardiaceae</taxon>
        <taxon>Amycolatopsis</taxon>
    </lineage>
</organism>
<feature type="domain" description="Methyltransferase type 11" evidence="2">
    <location>
        <begin position="66"/>
        <end position="162"/>
    </location>
</feature>
<evidence type="ECO:0000259" key="2">
    <source>
        <dbReference type="Pfam" id="PF08241"/>
    </source>
</evidence>
<keyword evidence="3" id="KW-0489">Methyltransferase</keyword>
<evidence type="ECO:0000256" key="1">
    <source>
        <dbReference type="ARBA" id="ARBA00022679"/>
    </source>
</evidence>